<comment type="catalytic activity">
    <reaction evidence="3">
        <text>Random hydrolysis of (1-&gt;4)-linkages between N-acetyl-beta-D-glucosamine and D-glucuronate residues in hyaluronate.</text>
        <dbReference type="EC" id="3.2.1.35"/>
    </reaction>
</comment>
<feature type="non-terminal residue" evidence="5">
    <location>
        <position position="1"/>
    </location>
</feature>
<dbReference type="Proteomes" id="UP000053766">
    <property type="component" value="Unassembled WGS sequence"/>
</dbReference>
<dbReference type="GO" id="GO:0005975">
    <property type="term" value="P:carbohydrate metabolic process"/>
    <property type="evidence" value="ECO:0007669"/>
    <property type="project" value="InterPro"/>
</dbReference>
<dbReference type="Pfam" id="PF01630">
    <property type="entry name" value="Glyco_hydro_56"/>
    <property type="match status" value="1"/>
</dbReference>
<dbReference type="STRING" id="29172.A0A0D8X920"/>
<dbReference type="PANTHER" id="PTHR11769:SF35">
    <property type="entry name" value="HYALURONIDASE"/>
    <property type="match status" value="1"/>
</dbReference>
<dbReference type="InterPro" id="IPR017853">
    <property type="entry name" value="GH"/>
</dbReference>
<evidence type="ECO:0000313" key="5">
    <source>
        <dbReference type="EMBL" id="KJH41058.1"/>
    </source>
</evidence>
<accession>A0A0D8X920</accession>
<evidence type="ECO:0000256" key="1">
    <source>
        <dbReference type="ARBA" id="ARBA00008871"/>
    </source>
</evidence>
<dbReference type="OrthoDB" id="5796153at2759"/>
<dbReference type="SUPFAM" id="SSF51445">
    <property type="entry name" value="(Trans)glycosidases"/>
    <property type="match status" value="1"/>
</dbReference>
<organism evidence="5 6">
    <name type="scientific">Dictyocaulus viviparus</name>
    <name type="common">Bovine lungworm</name>
    <dbReference type="NCBI Taxonomy" id="29172"/>
    <lineage>
        <taxon>Eukaryota</taxon>
        <taxon>Metazoa</taxon>
        <taxon>Ecdysozoa</taxon>
        <taxon>Nematoda</taxon>
        <taxon>Chromadorea</taxon>
        <taxon>Rhabditida</taxon>
        <taxon>Rhabditina</taxon>
        <taxon>Rhabditomorpha</taxon>
        <taxon>Strongyloidea</taxon>
        <taxon>Metastrongylidae</taxon>
        <taxon>Dictyocaulus</taxon>
    </lineage>
</organism>
<proteinExistence type="inferred from homology"/>
<keyword evidence="3" id="KW-0378">Hydrolase</keyword>
<evidence type="ECO:0000256" key="2">
    <source>
        <dbReference type="ARBA" id="ARBA00023157"/>
    </source>
</evidence>
<dbReference type="PANTHER" id="PTHR11769">
    <property type="entry name" value="HYALURONIDASE"/>
    <property type="match status" value="1"/>
</dbReference>
<name>A0A0D8X920_DICVI</name>
<feature type="domain" description="EGF-like" evidence="4">
    <location>
        <begin position="356"/>
        <end position="367"/>
    </location>
</feature>
<evidence type="ECO:0000313" key="6">
    <source>
        <dbReference type="Proteomes" id="UP000053766"/>
    </source>
</evidence>
<keyword evidence="2" id="KW-1015">Disulfide bond</keyword>
<dbReference type="InterPro" id="IPR000742">
    <property type="entry name" value="EGF"/>
</dbReference>
<dbReference type="EMBL" id="KN716917">
    <property type="protein sequence ID" value="KJH41058.1"/>
    <property type="molecule type" value="Genomic_DNA"/>
</dbReference>
<dbReference type="InterPro" id="IPR018155">
    <property type="entry name" value="Hyaluronidase"/>
</dbReference>
<gene>
    <name evidence="5" type="ORF">DICVIV_12975</name>
</gene>
<dbReference type="PROSITE" id="PS00022">
    <property type="entry name" value="EGF_1"/>
    <property type="match status" value="1"/>
</dbReference>
<evidence type="ECO:0000256" key="3">
    <source>
        <dbReference type="RuleBase" id="RU610713"/>
    </source>
</evidence>
<protein>
    <recommendedName>
        <fullName evidence="3">Hyaluronidase</fullName>
        <ecNumber evidence="3">3.2.1.35</ecNumber>
    </recommendedName>
</protein>
<dbReference type="AlphaFoldDB" id="A0A0D8X920"/>
<sequence>QVYWNVPSKVCYNQQIDIPLNQFGIKHNIGHEFMGDQIVIFYEYNFGYFPYYRDGDANQPVNGGLPQKCPIDKHLARVSEQIREVIPREDFRGIAVIDFEEWRPLYKLNWGKKAVYKKESIQLVRQQYPSISKKSAEEMARKEFDAAAKKIFLSTIQLAQQLRPFARWGFYGFPYCNYDAGNSSTNMLCNENFRGYNNEMSFIFEASTALFPSIYLSLKGTSAQNYHYIQAIMVESARIAALRNPQLDVYPYTKFEYDPYTVFNSFYVKKDVCNSLKQAADLGARGIILWSTSKNMKQRCDGLAKYVREMLGPTVALIRKRIQRCREKWCSGQGQCVLPEPASQCTFRMQPEKYICHCDSFFTGNHCSLREQLDFDSYSNSTTVTSNGSNGKRRPVSRRRKLKKFRFIKVFGEAKSRTDDDKPADEKLLVIDVDSSPLKKFKNGRLYGTGKEKLSHDKVSITSTPTFMATSVPLDLTTPYNNYKLTPSPIDFRLA</sequence>
<keyword evidence="6" id="KW-1185">Reference proteome</keyword>
<comment type="similarity">
    <text evidence="1 3">Belongs to the glycosyl hydrolase 56 family.</text>
</comment>
<reference evidence="6" key="2">
    <citation type="journal article" date="2016" name="Sci. Rep.">
        <title>Dictyocaulus viviparus genome, variome and transcriptome elucidate lungworm biology and support future intervention.</title>
        <authorList>
            <person name="McNulty S.N."/>
            <person name="Strube C."/>
            <person name="Rosa B.A."/>
            <person name="Martin J.C."/>
            <person name="Tyagi R."/>
            <person name="Choi Y.J."/>
            <person name="Wang Q."/>
            <person name="Hallsworth Pepin K."/>
            <person name="Zhang X."/>
            <person name="Ozersky P."/>
            <person name="Wilson R.K."/>
            <person name="Sternberg P.W."/>
            <person name="Gasser R.B."/>
            <person name="Mitreva M."/>
        </authorList>
    </citation>
    <scope>NUCLEOTIDE SEQUENCE [LARGE SCALE GENOMIC DNA]</scope>
    <source>
        <strain evidence="6">HannoverDv2000</strain>
    </source>
</reference>
<dbReference type="GO" id="GO:0030214">
    <property type="term" value="P:hyaluronan catabolic process"/>
    <property type="evidence" value="ECO:0007669"/>
    <property type="project" value="TreeGrafter"/>
</dbReference>
<reference evidence="5 6" key="1">
    <citation type="submission" date="2013-11" db="EMBL/GenBank/DDBJ databases">
        <title>Draft genome of the bovine lungworm Dictyocaulus viviparus.</title>
        <authorList>
            <person name="Mitreva M."/>
        </authorList>
    </citation>
    <scope>NUCLEOTIDE SEQUENCE [LARGE SCALE GENOMIC DNA]</scope>
    <source>
        <strain evidence="5 6">HannoverDv2000</strain>
    </source>
</reference>
<dbReference type="Gene3D" id="3.20.20.70">
    <property type="entry name" value="Aldolase class I"/>
    <property type="match status" value="1"/>
</dbReference>
<evidence type="ECO:0000259" key="4">
    <source>
        <dbReference type="PROSITE" id="PS00022"/>
    </source>
</evidence>
<dbReference type="GO" id="GO:0004415">
    <property type="term" value="F:hyalurononglucosaminidase activity"/>
    <property type="evidence" value="ECO:0007669"/>
    <property type="project" value="UniProtKB-UniRule"/>
</dbReference>
<dbReference type="PRINTS" id="PR00846">
    <property type="entry name" value="GLHYDRLASE56"/>
</dbReference>
<dbReference type="EC" id="3.2.1.35" evidence="3"/>
<dbReference type="InterPro" id="IPR013785">
    <property type="entry name" value="Aldolase_TIM"/>
</dbReference>
<keyword evidence="3" id="KW-0326">Glycosidase</keyword>